<proteinExistence type="predicted"/>
<accession>A0A6G1HVE0</accession>
<dbReference type="Proteomes" id="UP000799640">
    <property type="component" value="Unassembled WGS sequence"/>
</dbReference>
<dbReference type="AlphaFoldDB" id="A0A6G1HVE0"/>
<dbReference type="EMBL" id="ML996696">
    <property type="protein sequence ID" value="KAF2399789.1"/>
    <property type="molecule type" value="Genomic_DNA"/>
</dbReference>
<reference evidence="2" key="1">
    <citation type="journal article" date="2020" name="Stud. Mycol.">
        <title>101 Dothideomycetes genomes: a test case for predicting lifestyles and emergence of pathogens.</title>
        <authorList>
            <person name="Haridas S."/>
            <person name="Albert R."/>
            <person name="Binder M."/>
            <person name="Bloem J."/>
            <person name="Labutti K."/>
            <person name="Salamov A."/>
            <person name="Andreopoulos B."/>
            <person name="Baker S."/>
            <person name="Barry K."/>
            <person name="Bills G."/>
            <person name="Bluhm B."/>
            <person name="Cannon C."/>
            <person name="Castanera R."/>
            <person name="Culley D."/>
            <person name="Daum C."/>
            <person name="Ezra D."/>
            <person name="Gonzalez J."/>
            <person name="Henrissat B."/>
            <person name="Kuo A."/>
            <person name="Liang C."/>
            <person name="Lipzen A."/>
            <person name="Lutzoni F."/>
            <person name="Magnuson J."/>
            <person name="Mondo S."/>
            <person name="Nolan M."/>
            <person name="Ohm R."/>
            <person name="Pangilinan J."/>
            <person name="Park H.-J."/>
            <person name="Ramirez L."/>
            <person name="Alfaro M."/>
            <person name="Sun H."/>
            <person name="Tritt A."/>
            <person name="Yoshinaga Y."/>
            <person name="Zwiers L.-H."/>
            <person name="Turgeon B."/>
            <person name="Goodwin S."/>
            <person name="Spatafora J."/>
            <person name="Crous P."/>
            <person name="Grigoriev I."/>
        </authorList>
    </citation>
    <scope>NUCLEOTIDE SEQUENCE</scope>
    <source>
        <strain evidence="2">CBS 262.69</strain>
    </source>
</reference>
<evidence type="ECO:0000256" key="1">
    <source>
        <dbReference type="SAM" id="MobiDB-lite"/>
    </source>
</evidence>
<feature type="region of interest" description="Disordered" evidence="1">
    <location>
        <begin position="41"/>
        <end position="60"/>
    </location>
</feature>
<gene>
    <name evidence="2" type="ORF">EJ06DRAFT_35017</name>
</gene>
<sequence length="174" mass="18407">MSWPGRGGLKLRAAAGSPRTTRNCAVARAPLRWHEVGQPTQRMHVPGRAGGVSSSRMQPGHRGGGHIVLWCVRLSAGTEPGVRRKGHISRAGPNSDAAYCAVWCAVSRITGLWVRDVRQMDTDISADAPRTKLGLKSVNEMSRAGWVWSGTDGCAARPGTTPGHCAVGCVGSEC</sequence>
<protein>
    <submittedName>
        <fullName evidence="2">Uncharacterized protein</fullName>
    </submittedName>
</protein>
<name>A0A6G1HVE0_9PEZI</name>
<organism evidence="2 3">
    <name type="scientific">Trichodelitschia bisporula</name>
    <dbReference type="NCBI Taxonomy" id="703511"/>
    <lineage>
        <taxon>Eukaryota</taxon>
        <taxon>Fungi</taxon>
        <taxon>Dikarya</taxon>
        <taxon>Ascomycota</taxon>
        <taxon>Pezizomycotina</taxon>
        <taxon>Dothideomycetes</taxon>
        <taxon>Dothideomycetes incertae sedis</taxon>
        <taxon>Phaeotrichales</taxon>
        <taxon>Phaeotrichaceae</taxon>
        <taxon>Trichodelitschia</taxon>
    </lineage>
</organism>
<keyword evidence="3" id="KW-1185">Reference proteome</keyword>
<evidence type="ECO:0000313" key="2">
    <source>
        <dbReference type="EMBL" id="KAF2399789.1"/>
    </source>
</evidence>
<evidence type="ECO:0000313" key="3">
    <source>
        <dbReference type="Proteomes" id="UP000799640"/>
    </source>
</evidence>